<accession>A0A4Y2C6D3</accession>
<dbReference type="AlphaFoldDB" id="A0A4Y2C6D3"/>
<comment type="caution">
    <text evidence="1">The sequence shown here is derived from an EMBL/GenBank/DDBJ whole genome shotgun (WGS) entry which is preliminary data.</text>
</comment>
<keyword evidence="2" id="KW-1185">Reference proteome</keyword>
<gene>
    <name evidence="1" type="ORF">AVEN_249776_1</name>
</gene>
<name>A0A4Y2C6D3_ARAVE</name>
<evidence type="ECO:0000313" key="2">
    <source>
        <dbReference type="Proteomes" id="UP000499080"/>
    </source>
</evidence>
<reference evidence="1 2" key="1">
    <citation type="journal article" date="2019" name="Sci. Rep.">
        <title>Orb-weaving spider Araneus ventricosus genome elucidates the spidroin gene catalogue.</title>
        <authorList>
            <person name="Kono N."/>
            <person name="Nakamura H."/>
            <person name="Ohtoshi R."/>
            <person name="Moran D.A.P."/>
            <person name="Shinohara A."/>
            <person name="Yoshida Y."/>
            <person name="Fujiwara M."/>
            <person name="Mori M."/>
            <person name="Tomita M."/>
            <person name="Arakawa K."/>
        </authorList>
    </citation>
    <scope>NUCLEOTIDE SEQUENCE [LARGE SCALE GENOMIC DNA]</scope>
</reference>
<sequence length="102" mass="11174">MYRSSQNPLLKLGIRIGISNSESAESVVNPIPIHKSNGPYAPFGFESIEKQLSRNKQNDRPISDSEIKADLSQLFKGSILVPPVGFRTLTTEPNPTQPGVPE</sequence>
<dbReference type="Proteomes" id="UP000499080">
    <property type="component" value="Unassembled WGS sequence"/>
</dbReference>
<evidence type="ECO:0000313" key="1">
    <source>
        <dbReference type="EMBL" id="GBL99749.1"/>
    </source>
</evidence>
<dbReference type="EMBL" id="BGPR01000150">
    <property type="protein sequence ID" value="GBL99749.1"/>
    <property type="molecule type" value="Genomic_DNA"/>
</dbReference>
<proteinExistence type="predicted"/>
<organism evidence="1 2">
    <name type="scientific">Araneus ventricosus</name>
    <name type="common">Orbweaver spider</name>
    <name type="synonym">Epeira ventricosa</name>
    <dbReference type="NCBI Taxonomy" id="182803"/>
    <lineage>
        <taxon>Eukaryota</taxon>
        <taxon>Metazoa</taxon>
        <taxon>Ecdysozoa</taxon>
        <taxon>Arthropoda</taxon>
        <taxon>Chelicerata</taxon>
        <taxon>Arachnida</taxon>
        <taxon>Araneae</taxon>
        <taxon>Araneomorphae</taxon>
        <taxon>Entelegynae</taxon>
        <taxon>Araneoidea</taxon>
        <taxon>Araneidae</taxon>
        <taxon>Araneus</taxon>
    </lineage>
</organism>
<protein>
    <submittedName>
        <fullName evidence="1">Uncharacterized protein</fullName>
    </submittedName>
</protein>